<keyword evidence="3" id="KW-1185">Reference proteome</keyword>
<name>A0ABP6GKA5_9ACTN</name>
<dbReference type="Proteomes" id="UP001501842">
    <property type="component" value="Unassembled WGS sequence"/>
</dbReference>
<evidence type="ECO:0000256" key="1">
    <source>
        <dbReference type="SAM" id="MobiDB-lite"/>
    </source>
</evidence>
<sequence>MAKVVAMPTSDDVQHPEQPSPDAPEPQEAPAPEPEAVPRKPAGRPKKRRPIPPLTTALDEPPA</sequence>
<gene>
    <name evidence="2" type="ORF">GCM10010439_24620</name>
</gene>
<feature type="region of interest" description="Disordered" evidence="1">
    <location>
        <begin position="1"/>
        <end position="63"/>
    </location>
</feature>
<feature type="compositionally biased region" description="Pro residues" evidence="1">
    <location>
        <begin position="18"/>
        <end position="35"/>
    </location>
</feature>
<comment type="caution">
    <text evidence="2">The sequence shown here is derived from an EMBL/GenBank/DDBJ whole genome shotgun (WGS) entry which is preliminary data.</text>
</comment>
<organism evidence="2 3">
    <name type="scientific">Actinocorallia aurantiaca</name>
    <dbReference type="NCBI Taxonomy" id="46204"/>
    <lineage>
        <taxon>Bacteria</taxon>
        <taxon>Bacillati</taxon>
        <taxon>Actinomycetota</taxon>
        <taxon>Actinomycetes</taxon>
        <taxon>Streptosporangiales</taxon>
        <taxon>Thermomonosporaceae</taxon>
        <taxon>Actinocorallia</taxon>
    </lineage>
</organism>
<proteinExistence type="predicted"/>
<feature type="compositionally biased region" description="Basic residues" evidence="1">
    <location>
        <begin position="41"/>
        <end position="50"/>
    </location>
</feature>
<dbReference type="EMBL" id="BAAATZ010000008">
    <property type="protein sequence ID" value="GAA2725188.1"/>
    <property type="molecule type" value="Genomic_DNA"/>
</dbReference>
<protein>
    <submittedName>
        <fullName evidence="2">Uncharacterized protein</fullName>
    </submittedName>
</protein>
<reference evidence="3" key="1">
    <citation type="journal article" date="2019" name="Int. J. Syst. Evol. Microbiol.">
        <title>The Global Catalogue of Microorganisms (GCM) 10K type strain sequencing project: providing services to taxonomists for standard genome sequencing and annotation.</title>
        <authorList>
            <consortium name="The Broad Institute Genomics Platform"/>
            <consortium name="The Broad Institute Genome Sequencing Center for Infectious Disease"/>
            <person name="Wu L."/>
            <person name="Ma J."/>
        </authorList>
    </citation>
    <scope>NUCLEOTIDE SEQUENCE [LARGE SCALE GENOMIC DNA]</scope>
    <source>
        <strain evidence="3">JCM 8201</strain>
    </source>
</reference>
<evidence type="ECO:0000313" key="3">
    <source>
        <dbReference type="Proteomes" id="UP001501842"/>
    </source>
</evidence>
<accession>A0ABP6GKA5</accession>
<evidence type="ECO:0000313" key="2">
    <source>
        <dbReference type="EMBL" id="GAA2725188.1"/>
    </source>
</evidence>